<feature type="chain" id="PRO_5019823189" description="Mannan endo-1,6-alpha-mannosidase" evidence="13">
    <location>
        <begin position="26"/>
        <end position="460"/>
    </location>
</feature>
<evidence type="ECO:0000313" key="15">
    <source>
        <dbReference type="Proteomes" id="UP000053095"/>
    </source>
</evidence>
<evidence type="ECO:0000256" key="2">
    <source>
        <dbReference type="ARBA" id="ARBA00004308"/>
    </source>
</evidence>
<dbReference type="GO" id="GO:0012505">
    <property type="term" value="C:endomembrane system"/>
    <property type="evidence" value="ECO:0007669"/>
    <property type="project" value="UniProtKB-SubCell"/>
</dbReference>
<evidence type="ECO:0000256" key="3">
    <source>
        <dbReference type="ARBA" id="ARBA00009699"/>
    </source>
</evidence>
<gene>
    <name evidence="14" type="ORF">TCE0_044f16243</name>
</gene>
<evidence type="ECO:0000256" key="11">
    <source>
        <dbReference type="SAM" id="MobiDB-lite"/>
    </source>
</evidence>
<dbReference type="GO" id="GO:0009272">
    <property type="term" value="P:fungal-type cell wall biogenesis"/>
    <property type="evidence" value="ECO:0007669"/>
    <property type="project" value="TreeGrafter"/>
</dbReference>
<keyword evidence="15" id="KW-1185">Reference proteome</keyword>
<dbReference type="Pfam" id="PF03663">
    <property type="entry name" value="Glyco_hydro_76"/>
    <property type="match status" value="1"/>
</dbReference>
<keyword evidence="5 13" id="KW-0732">Signal</keyword>
<protein>
    <recommendedName>
        <fullName evidence="4 10">Mannan endo-1,6-alpha-mannosidase</fullName>
        <ecNumber evidence="4 10">3.2.1.101</ecNumber>
    </recommendedName>
</protein>
<name>A0A478EAH1_TALPI</name>
<keyword evidence="12" id="KW-1133">Transmembrane helix</keyword>
<reference evidence="15" key="1">
    <citation type="journal article" date="2015" name="Genome Announc.">
        <title>Draft genome sequence of Talaromyces cellulolyticus strain Y-94, a source of lignocellulosic biomass-degrading enzymes.</title>
        <authorList>
            <person name="Fujii T."/>
            <person name="Koike H."/>
            <person name="Sawayama S."/>
            <person name="Yano S."/>
            <person name="Inoue H."/>
        </authorList>
    </citation>
    <scope>NUCLEOTIDE SEQUENCE [LARGE SCALE GENOMIC DNA]</scope>
    <source>
        <strain evidence="15">Y-94</strain>
    </source>
</reference>
<evidence type="ECO:0000256" key="7">
    <source>
        <dbReference type="ARBA" id="ARBA00023136"/>
    </source>
</evidence>
<dbReference type="InterPro" id="IPR014480">
    <property type="entry name" value="Mannan-1_6-alpha_mannosidase"/>
</dbReference>
<evidence type="ECO:0000256" key="1">
    <source>
        <dbReference type="ARBA" id="ARBA00001452"/>
    </source>
</evidence>
<keyword evidence="8" id="KW-0325">Glycoprotein</keyword>
<comment type="subcellular location">
    <subcellularLocation>
        <location evidence="2">Endomembrane system</location>
    </subcellularLocation>
</comment>
<feature type="compositionally biased region" description="Polar residues" evidence="11">
    <location>
        <begin position="401"/>
        <end position="415"/>
    </location>
</feature>
<dbReference type="InterPro" id="IPR008928">
    <property type="entry name" value="6-hairpin_glycosidase_sf"/>
</dbReference>
<evidence type="ECO:0000256" key="6">
    <source>
        <dbReference type="ARBA" id="ARBA00022801"/>
    </source>
</evidence>
<proteinExistence type="inferred from homology"/>
<sequence length="460" mass="50141">MMPTNGSWRSRSLILSLLLAPVTQAITIDTNDRQSVIDAASEAAYGMMTWYAGNETGQIPGKLVDTWWEGGAMFMALIQYWHFTGDATYNDEVTVGMEFQAGDGDYMPSNYSNYIGNDDQMFWGLAAMTAAELAYPEASTGYSWLSLAQGVFNTQIARWDTTACGGGMRWQIWNWEAGYTMKNSISNGGLFQLAARLARYTYNDTYAEWAEKIWNWTIASPLIDTATWEVGDSVSMGDNCTTVDSTRWSYNYGTYLSGAAYMYNYTNGSSEWLTAVNGLLTATWDTFASDTYGNILTEFECETTEICNRNEILFKGLTAGWMALTALIVPSTYSTIVPKLKTSSDAAAASCTGNNNNTCGVKWYTKSWDGEIGLEEQMSALNIFWSNLIMTSNASAYAPVTSRTGGNSTSDPNAGSSDSTDKTSTLKAITTADKAGAGILTALFAVAIIGVVYWTVAGSE</sequence>
<keyword evidence="9 10" id="KW-0326">Glycosidase</keyword>
<dbReference type="Proteomes" id="UP000053095">
    <property type="component" value="Unassembled WGS sequence"/>
</dbReference>
<dbReference type="InterPro" id="IPR005198">
    <property type="entry name" value="Glyco_hydro_76"/>
</dbReference>
<keyword evidence="6 10" id="KW-0378">Hydrolase</keyword>
<organism evidence="14 15">
    <name type="scientific">Talaromyces pinophilus</name>
    <name type="common">Penicillium pinophilum</name>
    <dbReference type="NCBI Taxonomy" id="128442"/>
    <lineage>
        <taxon>Eukaryota</taxon>
        <taxon>Fungi</taxon>
        <taxon>Dikarya</taxon>
        <taxon>Ascomycota</taxon>
        <taxon>Pezizomycotina</taxon>
        <taxon>Eurotiomycetes</taxon>
        <taxon>Eurotiomycetidae</taxon>
        <taxon>Eurotiales</taxon>
        <taxon>Trichocomaceae</taxon>
        <taxon>Talaromyces</taxon>
        <taxon>Talaromyces sect. Talaromyces</taxon>
    </lineage>
</organism>
<comment type="catalytic activity">
    <reaction evidence="1 10">
        <text>Random hydrolysis of (1-&gt;6)-alpha-D-mannosidic linkages in unbranched (1-&gt;6)-mannans.</text>
        <dbReference type="EC" id="3.2.1.101"/>
    </reaction>
</comment>
<feature type="signal peptide" evidence="13">
    <location>
        <begin position="1"/>
        <end position="25"/>
    </location>
</feature>
<comment type="similarity">
    <text evidence="3 10">Belongs to the glycosyl hydrolase 76 family.</text>
</comment>
<dbReference type="AlphaFoldDB" id="A0A478EAH1"/>
<dbReference type="PANTHER" id="PTHR12145:SF37">
    <property type="entry name" value="MANNAN ENDO-1,6-ALPHA-MANNOSIDASE"/>
    <property type="match status" value="1"/>
</dbReference>
<evidence type="ECO:0000256" key="12">
    <source>
        <dbReference type="SAM" id="Phobius"/>
    </source>
</evidence>
<keyword evidence="7 12" id="KW-0472">Membrane</keyword>
<evidence type="ECO:0000256" key="10">
    <source>
        <dbReference type="PIRNR" id="PIRNR016302"/>
    </source>
</evidence>
<evidence type="ECO:0000256" key="4">
    <source>
        <dbReference type="ARBA" id="ARBA00012350"/>
    </source>
</evidence>
<dbReference type="EC" id="3.2.1.101" evidence="4 10"/>
<feature type="region of interest" description="Disordered" evidence="11">
    <location>
        <begin position="401"/>
        <end position="423"/>
    </location>
</feature>
<evidence type="ECO:0000313" key="14">
    <source>
        <dbReference type="EMBL" id="GAM42351.1"/>
    </source>
</evidence>
<keyword evidence="12" id="KW-0812">Transmembrane</keyword>
<feature type="transmembrane region" description="Helical" evidence="12">
    <location>
        <begin position="435"/>
        <end position="456"/>
    </location>
</feature>
<dbReference type="GO" id="GO:0008496">
    <property type="term" value="F:mannan endo-1,6-alpha-mannosidase activity"/>
    <property type="evidence" value="ECO:0007669"/>
    <property type="project" value="UniProtKB-UniRule"/>
</dbReference>
<dbReference type="Gene3D" id="1.50.10.20">
    <property type="match status" value="1"/>
</dbReference>
<evidence type="ECO:0000256" key="8">
    <source>
        <dbReference type="ARBA" id="ARBA00023180"/>
    </source>
</evidence>
<dbReference type="PANTHER" id="PTHR12145">
    <property type="entry name" value="MANNAN ENDO-1,6-ALPHA-MANNOSIDASE DCW1"/>
    <property type="match status" value="1"/>
</dbReference>
<dbReference type="EMBL" id="DF933840">
    <property type="protein sequence ID" value="GAM42351.1"/>
    <property type="molecule type" value="Genomic_DNA"/>
</dbReference>
<dbReference type="SUPFAM" id="SSF48208">
    <property type="entry name" value="Six-hairpin glycosidases"/>
    <property type="match status" value="1"/>
</dbReference>
<evidence type="ECO:0000256" key="9">
    <source>
        <dbReference type="ARBA" id="ARBA00023295"/>
    </source>
</evidence>
<evidence type="ECO:0000256" key="13">
    <source>
        <dbReference type="SAM" id="SignalP"/>
    </source>
</evidence>
<evidence type="ECO:0000256" key="5">
    <source>
        <dbReference type="ARBA" id="ARBA00022729"/>
    </source>
</evidence>
<accession>A0A478EAH1</accession>
<dbReference type="PIRSF" id="PIRSF016302">
    <property type="entry name" value="Man_a_manosd"/>
    <property type="match status" value="1"/>
</dbReference>
<dbReference type="GO" id="GO:0016052">
    <property type="term" value="P:carbohydrate catabolic process"/>
    <property type="evidence" value="ECO:0007669"/>
    <property type="project" value="InterPro"/>
</dbReference>
<dbReference type="FunFam" id="1.50.10.20:FF:000006">
    <property type="entry name" value="Mannan endo-1,6-alpha-mannosidase"/>
    <property type="match status" value="1"/>
</dbReference>